<dbReference type="Pfam" id="PF01344">
    <property type="entry name" value="Kelch_1"/>
    <property type="match status" value="2"/>
</dbReference>
<comment type="caution">
    <text evidence="3">The sequence shown here is derived from an EMBL/GenBank/DDBJ whole genome shotgun (WGS) entry which is preliminary data.</text>
</comment>
<dbReference type="InterPro" id="IPR052439">
    <property type="entry name" value="F-box/Kelch-repeat"/>
</dbReference>
<reference evidence="3" key="1">
    <citation type="journal article" date="2021" name="Front. Plant Sci.">
        <title>Chromosome-Scale Genome Assembly for Chinese Sour Jujube and Insights Into Its Genome Evolution and Domestication Signature.</title>
        <authorList>
            <person name="Shen L.-Y."/>
            <person name="Luo H."/>
            <person name="Wang X.-L."/>
            <person name="Wang X.-M."/>
            <person name="Qiu X.-J."/>
            <person name="Liu H."/>
            <person name="Zhou S.-S."/>
            <person name="Jia K.-H."/>
            <person name="Nie S."/>
            <person name="Bao Y.-T."/>
            <person name="Zhang R.-G."/>
            <person name="Yun Q.-Z."/>
            <person name="Chai Y.-H."/>
            <person name="Lu J.-Y."/>
            <person name="Li Y."/>
            <person name="Zhao S.-W."/>
            <person name="Mao J.-F."/>
            <person name="Jia S.-G."/>
            <person name="Mao Y.-M."/>
        </authorList>
    </citation>
    <scope>NUCLEOTIDE SEQUENCE</scope>
    <source>
        <strain evidence="3">AT0</strain>
        <tissue evidence="3">Leaf</tissue>
    </source>
</reference>
<accession>A0A978VFI8</accession>
<name>A0A978VFI8_ZIZJJ</name>
<evidence type="ECO:0000256" key="2">
    <source>
        <dbReference type="ARBA" id="ARBA00022737"/>
    </source>
</evidence>
<dbReference type="GO" id="GO:0005634">
    <property type="term" value="C:nucleus"/>
    <property type="evidence" value="ECO:0007669"/>
    <property type="project" value="UniProtKB-ARBA"/>
</dbReference>
<proteinExistence type="predicted"/>
<keyword evidence="1" id="KW-0880">Kelch repeat</keyword>
<dbReference type="InterPro" id="IPR015915">
    <property type="entry name" value="Kelch-typ_b-propeller"/>
</dbReference>
<dbReference type="Gene3D" id="2.120.10.80">
    <property type="entry name" value="Kelch-type beta propeller"/>
    <property type="match status" value="1"/>
</dbReference>
<protein>
    <recommendedName>
        <fullName evidence="5">F-box/kelch-repeat protein At1g74510-like</fullName>
    </recommendedName>
</protein>
<dbReference type="AlphaFoldDB" id="A0A978VFI8"/>
<evidence type="ECO:0000313" key="3">
    <source>
        <dbReference type="EMBL" id="KAH7529127.1"/>
    </source>
</evidence>
<evidence type="ECO:0000256" key="1">
    <source>
        <dbReference type="ARBA" id="ARBA00022441"/>
    </source>
</evidence>
<organism evidence="3 4">
    <name type="scientific">Ziziphus jujuba var. spinosa</name>
    <dbReference type="NCBI Taxonomy" id="714518"/>
    <lineage>
        <taxon>Eukaryota</taxon>
        <taxon>Viridiplantae</taxon>
        <taxon>Streptophyta</taxon>
        <taxon>Embryophyta</taxon>
        <taxon>Tracheophyta</taxon>
        <taxon>Spermatophyta</taxon>
        <taxon>Magnoliopsida</taxon>
        <taxon>eudicotyledons</taxon>
        <taxon>Gunneridae</taxon>
        <taxon>Pentapetalae</taxon>
        <taxon>rosids</taxon>
        <taxon>fabids</taxon>
        <taxon>Rosales</taxon>
        <taxon>Rhamnaceae</taxon>
        <taxon>Paliureae</taxon>
        <taxon>Ziziphus</taxon>
    </lineage>
</organism>
<dbReference type="InterPro" id="IPR006652">
    <property type="entry name" value="Kelch_1"/>
</dbReference>
<sequence>MGTARHWVFVSCGVVEWEAFDPNQRRWTHLPRINSRECLMYYQKEALAVGTELLVFGKEITSHVIYGYSILSNTWSSGMNMNMPRSLFGSASLGEIAILAGGFDSSGNILSSAELYDSETGSWVTLPSMNKPRKMCSAVFMDGKFYVVGGIGVGSPNRLTCGEVYDLEKMTWTEIPDMFAIGNGAAGVTEAPAAALHLLCLPL</sequence>
<dbReference type="SMART" id="SM00612">
    <property type="entry name" value="Kelch"/>
    <property type="match status" value="3"/>
</dbReference>
<dbReference type="SUPFAM" id="SSF117281">
    <property type="entry name" value="Kelch motif"/>
    <property type="match status" value="1"/>
</dbReference>
<dbReference type="PANTHER" id="PTHR46122">
    <property type="entry name" value="GALACTOSE OXIDASE/KELCH REPEAT PROTEIN-RELATED"/>
    <property type="match status" value="1"/>
</dbReference>
<keyword evidence="2" id="KW-0677">Repeat</keyword>
<dbReference type="EMBL" id="JAEACU010000005">
    <property type="protein sequence ID" value="KAH7529127.1"/>
    <property type="molecule type" value="Genomic_DNA"/>
</dbReference>
<dbReference type="Proteomes" id="UP000813462">
    <property type="component" value="Unassembled WGS sequence"/>
</dbReference>
<dbReference type="PANTHER" id="PTHR46122:SF9">
    <property type="entry name" value="F-BOX_KELCH-REPEAT PROTEIN"/>
    <property type="match status" value="1"/>
</dbReference>
<gene>
    <name evidence="3" type="ORF">FEM48_Zijuj05G0151300</name>
</gene>
<evidence type="ECO:0008006" key="5">
    <source>
        <dbReference type="Google" id="ProtNLM"/>
    </source>
</evidence>
<evidence type="ECO:0000313" key="4">
    <source>
        <dbReference type="Proteomes" id="UP000813462"/>
    </source>
</evidence>